<dbReference type="InterPro" id="IPR032490">
    <property type="entry name" value="DUF5047"/>
</dbReference>
<evidence type="ECO:0000313" key="2">
    <source>
        <dbReference type="EMBL" id="NOV98226.1"/>
    </source>
</evidence>
<dbReference type="EMBL" id="JABEZU010000003">
    <property type="protein sequence ID" value="NOV98226.1"/>
    <property type="molecule type" value="Genomic_DNA"/>
</dbReference>
<gene>
    <name evidence="2" type="ORF">HDG69_002811</name>
</gene>
<dbReference type="Pfam" id="PF16466">
    <property type="entry name" value="DUF5047"/>
    <property type="match status" value="1"/>
</dbReference>
<comment type="caution">
    <text evidence="2">The sequence shown here is derived from an EMBL/GenBank/DDBJ whole genome shotgun (WGS) entry which is preliminary data.</text>
</comment>
<reference evidence="2 3" key="1">
    <citation type="submission" date="2020-05" db="EMBL/GenBank/DDBJ databases">
        <title>Genomic Encyclopedia of Type Strains, Phase III (KMG-III): the genomes of soil and plant-associated and newly described type strains.</title>
        <authorList>
            <person name="Whitman W."/>
        </authorList>
    </citation>
    <scope>NUCLEOTIDE SEQUENCE [LARGE SCALE GENOMIC DNA]</scope>
    <source>
        <strain evidence="2 3">KCTC 19046</strain>
    </source>
</reference>
<protein>
    <recommendedName>
        <fullName evidence="1">DUF5047 domain-containing protein</fullName>
    </recommendedName>
</protein>
<dbReference type="Proteomes" id="UP000757540">
    <property type="component" value="Unassembled WGS sequence"/>
</dbReference>
<dbReference type="RefSeq" id="WP_171784437.1">
    <property type="nucleotide sequence ID" value="NZ_BAAAML010000023.1"/>
</dbReference>
<feature type="domain" description="DUF5047" evidence="1">
    <location>
        <begin position="40"/>
        <end position="172"/>
    </location>
</feature>
<sequence>MWPVPEAYDDVVRSSNGLSVTVDVFKAGVRLYSGLPVVGGSITVDATSATRRTCSLTLPPFLPTGAYSQAPALPDPLDGAPRLATRGHELRVRHSLITSDGTPLTIPVGRFRVDDLSGSALGRTEVTLGGVSREAHVADDVFISPRTVQGPSAAALIGQLIRESLPQAVVINVASHDAPVREMTEGSDRWGLILTLATSIAAQVYADPLGQFVIADSPTVDTEPVWTFAPGGRYSPGGGRTLVDAQRAESRADVVNRVAVQGSTPDGAPDPIVGVAIDDDPTSPTRWGDPDAGAWGRASVVISQPNLTSLAQCRTVARAELAKRTGAAAGLDLSAVPHAALEARDVVDVVVPTSASGYSHTVRRHVIDRFTLPLTAGGDFPVTTRDLRAVTA</sequence>
<name>A0ABX2A6F0_9MICO</name>
<accession>A0ABX2A6F0</accession>
<proteinExistence type="predicted"/>
<organism evidence="2 3">
    <name type="scientific">Isoptericola halotolerans</name>
    <dbReference type="NCBI Taxonomy" id="300560"/>
    <lineage>
        <taxon>Bacteria</taxon>
        <taxon>Bacillati</taxon>
        <taxon>Actinomycetota</taxon>
        <taxon>Actinomycetes</taxon>
        <taxon>Micrococcales</taxon>
        <taxon>Promicromonosporaceae</taxon>
        <taxon>Isoptericola</taxon>
    </lineage>
</organism>
<evidence type="ECO:0000259" key="1">
    <source>
        <dbReference type="Pfam" id="PF16466"/>
    </source>
</evidence>
<keyword evidence="3" id="KW-1185">Reference proteome</keyword>
<evidence type="ECO:0000313" key="3">
    <source>
        <dbReference type="Proteomes" id="UP000757540"/>
    </source>
</evidence>